<evidence type="ECO:0000259" key="9">
    <source>
        <dbReference type="SMART" id="SM00829"/>
    </source>
</evidence>
<dbReference type="Pfam" id="PF00107">
    <property type="entry name" value="ADH_zinc_N"/>
    <property type="match status" value="1"/>
</dbReference>
<dbReference type="EC" id="1.1.1.1" evidence="3"/>
<sequence length="361" mass="37741">MVVPAIPTSQKVAAITTFSDPPILSVLTDYPVPDPATLLPSQALIRITHSGVCHSDLHIAAGHWPAAPPPLVGGHEGVGIVVAFGPGAELTDGSIKIGARVGVKWLIDACGRCELCRRGSDPLCPFRKLSGLTVDGTFCEYMVAWIDHLIPIPDGVSSQDAAPILCAGLTVYSALKRANLAVGDWVVVPGAGGGLGHLAIQYALAIGLRVVAIDSGAEKKSLCLALGADQWIDFKETSSVPDAVISICDGLGAHAALVTSPSTASYYDALAYLRPMGTLMALGAPIAFTFNVSLDLLVVKGLHIVGSILGNRQDAHEALDLVARGKVKSHQIPCKLEDINTVFREMETGTSVGRAVIQMEH</sequence>
<accession>W4KN04</accession>
<dbReference type="InterPro" id="IPR013154">
    <property type="entry name" value="ADH-like_N"/>
</dbReference>
<evidence type="ECO:0000256" key="7">
    <source>
        <dbReference type="ARBA" id="ARBA00023027"/>
    </source>
</evidence>
<comment type="cofactor">
    <cofactor evidence="1 8">
        <name>Zn(2+)</name>
        <dbReference type="ChEBI" id="CHEBI:29105"/>
    </cofactor>
</comment>
<dbReference type="InterPro" id="IPR002328">
    <property type="entry name" value="ADH_Zn_CS"/>
</dbReference>
<dbReference type="InterPro" id="IPR036291">
    <property type="entry name" value="NAD(P)-bd_dom_sf"/>
</dbReference>
<keyword evidence="11" id="KW-1185">Reference proteome</keyword>
<evidence type="ECO:0000313" key="11">
    <source>
        <dbReference type="Proteomes" id="UP000030671"/>
    </source>
</evidence>
<keyword evidence="7" id="KW-0520">NAD</keyword>
<name>W4KN04_HETIT</name>
<keyword evidence="6" id="KW-0560">Oxidoreductase</keyword>
<dbReference type="OrthoDB" id="1879366at2759"/>
<dbReference type="InterPro" id="IPR013149">
    <property type="entry name" value="ADH-like_C"/>
</dbReference>
<evidence type="ECO:0000256" key="2">
    <source>
        <dbReference type="ARBA" id="ARBA00008072"/>
    </source>
</evidence>
<dbReference type="AlphaFoldDB" id="W4KN04"/>
<organism evidence="10 11">
    <name type="scientific">Heterobasidion irregulare (strain TC 32-1)</name>
    <dbReference type="NCBI Taxonomy" id="747525"/>
    <lineage>
        <taxon>Eukaryota</taxon>
        <taxon>Fungi</taxon>
        <taxon>Dikarya</taxon>
        <taxon>Basidiomycota</taxon>
        <taxon>Agaricomycotina</taxon>
        <taxon>Agaricomycetes</taxon>
        <taxon>Russulales</taxon>
        <taxon>Bondarzewiaceae</taxon>
        <taxon>Heterobasidion</taxon>
        <taxon>Heterobasidion annosum species complex</taxon>
    </lineage>
</organism>
<dbReference type="CDD" id="cd08297">
    <property type="entry name" value="CAD3"/>
    <property type="match status" value="1"/>
</dbReference>
<evidence type="ECO:0000256" key="5">
    <source>
        <dbReference type="ARBA" id="ARBA00022833"/>
    </source>
</evidence>
<dbReference type="FunFam" id="3.40.50.720:FF:000039">
    <property type="entry name" value="Alcohol dehydrogenase AdhP"/>
    <property type="match status" value="1"/>
</dbReference>
<dbReference type="Gene3D" id="3.40.50.720">
    <property type="entry name" value="NAD(P)-binding Rossmann-like Domain"/>
    <property type="match status" value="1"/>
</dbReference>
<dbReference type="eggNOG" id="KOG0023">
    <property type="taxonomic scope" value="Eukaryota"/>
</dbReference>
<dbReference type="STRING" id="747525.W4KN04"/>
<protein>
    <recommendedName>
        <fullName evidence="3">alcohol dehydrogenase</fullName>
        <ecNumber evidence="3">1.1.1.1</ecNumber>
    </recommendedName>
</protein>
<proteinExistence type="inferred from homology"/>
<dbReference type="SMART" id="SM00829">
    <property type="entry name" value="PKS_ER"/>
    <property type="match status" value="1"/>
</dbReference>
<dbReference type="Gene3D" id="3.90.180.10">
    <property type="entry name" value="Medium-chain alcohol dehydrogenases, catalytic domain"/>
    <property type="match status" value="1"/>
</dbReference>
<dbReference type="PROSITE" id="PS00059">
    <property type="entry name" value="ADH_ZINC"/>
    <property type="match status" value="1"/>
</dbReference>
<dbReference type="KEGG" id="hir:HETIRDRAFT_468081"/>
<dbReference type="Proteomes" id="UP000030671">
    <property type="component" value="Unassembled WGS sequence"/>
</dbReference>
<evidence type="ECO:0000256" key="3">
    <source>
        <dbReference type="ARBA" id="ARBA00013190"/>
    </source>
</evidence>
<dbReference type="InterPro" id="IPR020843">
    <property type="entry name" value="ER"/>
</dbReference>
<dbReference type="SUPFAM" id="SSF50129">
    <property type="entry name" value="GroES-like"/>
    <property type="match status" value="1"/>
</dbReference>
<dbReference type="GeneID" id="20677209"/>
<dbReference type="PANTHER" id="PTHR42940:SF3">
    <property type="entry name" value="ALCOHOL DEHYDROGENASE 1-RELATED"/>
    <property type="match status" value="1"/>
</dbReference>
<dbReference type="FunCoup" id="W4KN04">
    <property type="interactions" value="280"/>
</dbReference>
<dbReference type="HOGENOM" id="CLU_026673_20_1_1"/>
<keyword evidence="4 8" id="KW-0479">Metal-binding</keyword>
<dbReference type="GO" id="GO:0008270">
    <property type="term" value="F:zinc ion binding"/>
    <property type="evidence" value="ECO:0007669"/>
    <property type="project" value="InterPro"/>
</dbReference>
<dbReference type="Pfam" id="PF08240">
    <property type="entry name" value="ADH_N"/>
    <property type="match status" value="1"/>
</dbReference>
<dbReference type="SUPFAM" id="SSF51735">
    <property type="entry name" value="NAD(P)-binding Rossmann-fold domains"/>
    <property type="match status" value="1"/>
</dbReference>
<evidence type="ECO:0000256" key="6">
    <source>
        <dbReference type="ARBA" id="ARBA00023002"/>
    </source>
</evidence>
<dbReference type="GO" id="GO:0004022">
    <property type="term" value="F:alcohol dehydrogenase (NAD+) activity"/>
    <property type="evidence" value="ECO:0007669"/>
    <property type="project" value="UniProtKB-EC"/>
</dbReference>
<evidence type="ECO:0000256" key="4">
    <source>
        <dbReference type="ARBA" id="ARBA00022723"/>
    </source>
</evidence>
<dbReference type="InterPro" id="IPR011032">
    <property type="entry name" value="GroES-like_sf"/>
</dbReference>
<comment type="similarity">
    <text evidence="2 8">Belongs to the zinc-containing alcohol dehydrogenase family.</text>
</comment>
<evidence type="ECO:0000313" key="10">
    <source>
        <dbReference type="EMBL" id="ETW86421.1"/>
    </source>
</evidence>
<evidence type="ECO:0000256" key="8">
    <source>
        <dbReference type="RuleBase" id="RU361277"/>
    </source>
</evidence>
<dbReference type="InParanoid" id="W4KN04"/>
<gene>
    <name evidence="10" type="ORF">HETIRDRAFT_468081</name>
</gene>
<feature type="domain" description="Enoyl reductase (ER)" evidence="9">
    <location>
        <begin position="22"/>
        <end position="357"/>
    </location>
</feature>
<dbReference type="GO" id="GO:0005737">
    <property type="term" value="C:cytoplasm"/>
    <property type="evidence" value="ECO:0007669"/>
    <property type="project" value="TreeGrafter"/>
</dbReference>
<reference evidence="10 11" key="1">
    <citation type="journal article" date="2012" name="New Phytol.">
        <title>Insight into trade-off between wood decay and parasitism from the genome of a fungal forest pathogen.</title>
        <authorList>
            <person name="Olson A."/>
            <person name="Aerts A."/>
            <person name="Asiegbu F."/>
            <person name="Belbahri L."/>
            <person name="Bouzid O."/>
            <person name="Broberg A."/>
            <person name="Canback B."/>
            <person name="Coutinho P.M."/>
            <person name="Cullen D."/>
            <person name="Dalman K."/>
            <person name="Deflorio G."/>
            <person name="van Diepen L.T."/>
            <person name="Dunand C."/>
            <person name="Duplessis S."/>
            <person name="Durling M."/>
            <person name="Gonthier P."/>
            <person name="Grimwood J."/>
            <person name="Fossdal C.G."/>
            <person name="Hansson D."/>
            <person name="Henrissat B."/>
            <person name="Hietala A."/>
            <person name="Himmelstrand K."/>
            <person name="Hoffmeister D."/>
            <person name="Hogberg N."/>
            <person name="James T.Y."/>
            <person name="Karlsson M."/>
            <person name="Kohler A."/>
            <person name="Kues U."/>
            <person name="Lee Y.H."/>
            <person name="Lin Y.C."/>
            <person name="Lind M."/>
            <person name="Lindquist E."/>
            <person name="Lombard V."/>
            <person name="Lucas S."/>
            <person name="Lunden K."/>
            <person name="Morin E."/>
            <person name="Murat C."/>
            <person name="Park J."/>
            <person name="Raffaello T."/>
            <person name="Rouze P."/>
            <person name="Salamov A."/>
            <person name="Schmutz J."/>
            <person name="Solheim H."/>
            <person name="Stahlberg J."/>
            <person name="Velez H."/>
            <person name="de Vries R.P."/>
            <person name="Wiebenga A."/>
            <person name="Woodward S."/>
            <person name="Yakovlev I."/>
            <person name="Garbelotto M."/>
            <person name="Martin F."/>
            <person name="Grigoriev I.V."/>
            <person name="Stenlid J."/>
        </authorList>
    </citation>
    <scope>NUCLEOTIDE SEQUENCE [LARGE SCALE GENOMIC DNA]</scope>
    <source>
        <strain evidence="10 11">TC 32-1</strain>
    </source>
</reference>
<dbReference type="PANTHER" id="PTHR42940">
    <property type="entry name" value="ALCOHOL DEHYDROGENASE 1-RELATED"/>
    <property type="match status" value="1"/>
</dbReference>
<evidence type="ECO:0000256" key="1">
    <source>
        <dbReference type="ARBA" id="ARBA00001947"/>
    </source>
</evidence>
<keyword evidence="5 8" id="KW-0862">Zinc</keyword>
<dbReference type="RefSeq" id="XP_009540446.1">
    <property type="nucleotide sequence ID" value="XM_009542151.1"/>
</dbReference>
<dbReference type="EMBL" id="KI925454">
    <property type="protein sequence ID" value="ETW86421.1"/>
    <property type="molecule type" value="Genomic_DNA"/>
</dbReference>